<feature type="domain" description="EF-hand" evidence="6">
    <location>
        <begin position="116"/>
        <end position="148"/>
    </location>
</feature>
<dbReference type="InterPro" id="IPR002048">
    <property type="entry name" value="EF_hand_dom"/>
</dbReference>
<dbReference type="CDD" id="cd00051">
    <property type="entry name" value="EFh"/>
    <property type="match status" value="2"/>
</dbReference>
<keyword evidence="4" id="KW-0106">Calcium</keyword>
<keyword evidence="5" id="KW-0007">Acetylation</keyword>
<evidence type="ECO:0000256" key="3">
    <source>
        <dbReference type="ARBA" id="ARBA00022737"/>
    </source>
</evidence>
<dbReference type="InterPro" id="IPR011992">
    <property type="entry name" value="EF-hand-dom_pair"/>
</dbReference>
<name>A0A1R2B6E0_9CILI</name>
<dbReference type="EMBL" id="MPUH01000908">
    <property type="protein sequence ID" value="OMJ72363.1"/>
    <property type="molecule type" value="Genomic_DNA"/>
</dbReference>
<evidence type="ECO:0000256" key="4">
    <source>
        <dbReference type="ARBA" id="ARBA00022837"/>
    </source>
</evidence>
<dbReference type="InterPro" id="IPR050230">
    <property type="entry name" value="CALM/Myosin/TropC-like"/>
</dbReference>
<dbReference type="OrthoDB" id="26525at2759"/>
<dbReference type="SMART" id="SM00054">
    <property type="entry name" value="EFh"/>
    <property type="match status" value="3"/>
</dbReference>
<dbReference type="FunFam" id="1.10.238.10:FF:000003">
    <property type="entry name" value="Calmodulin A"/>
    <property type="match status" value="1"/>
</dbReference>
<evidence type="ECO:0000256" key="2">
    <source>
        <dbReference type="ARBA" id="ARBA00022723"/>
    </source>
</evidence>
<comment type="caution">
    <text evidence="7">The sequence shown here is derived from an EMBL/GenBank/DDBJ whole genome shotgun (WGS) entry which is preliminary data.</text>
</comment>
<protein>
    <recommendedName>
        <fullName evidence="1">Calmodulin</fullName>
    </recommendedName>
</protein>
<sequence length="148" mass="16912">MAELPNSELKELQENFGLFDKDGIGSITLDEMVVIFRAMGQTPTEAEVETMKREADLEASGKTDMPTYITIYTKYRKNPITETEILNAFEELDEKKKGLISGKRLRHLISTCGENLSEEEISKMMKYANPDNEGNVNYRDFVKLMMSK</sequence>
<dbReference type="Gene3D" id="1.10.238.10">
    <property type="entry name" value="EF-hand"/>
    <property type="match status" value="1"/>
</dbReference>
<dbReference type="GO" id="GO:0016460">
    <property type="term" value="C:myosin II complex"/>
    <property type="evidence" value="ECO:0007669"/>
    <property type="project" value="TreeGrafter"/>
</dbReference>
<feature type="domain" description="EF-hand" evidence="6">
    <location>
        <begin position="80"/>
        <end position="115"/>
    </location>
</feature>
<dbReference type="PANTHER" id="PTHR23048:SF0">
    <property type="entry name" value="CALMODULIN LIKE 3"/>
    <property type="match status" value="1"/>
</dbReference>
<reference evidence="7 8" key="1">
    <citation type="submission" date="2016-11" db="EMBL/GenBank/DDBJ databases">
        <title>The macronuclear genome of Stentor coeruleus: a giant cell with tiny introns.</title>
        <authorList>
            <person name="Slabodnick M."/>
            <person name="Ruby J.G."/>
            <person name="Reiff S.B."/>
            <person name="Swart E.C."/>
            <person name="Gosai S."/>
            <person name="Prabakaran S."/>
            <person name="Witkowska E."/>
            <person name="Larue G.E."/>
            <person name="Fisher S."/>
            <person name="Freeman R.M."/>
            <person name="Gunawardena J."/>
            <person name="Chu W."/>
            <person name="Stover N.A."/>
            <person name="Gregory B.D."/>
            <person name="Nowacki M."/>
            <person name="Derisi J."/>
            <person name="Roy S.W."/>
            <person name="Marshall W.F."/>
            <person name="Sood P."/>
        </authorList>
    </citation>
    <scope>NUCLEOTIDE SEQUENCE [LARGE SCALE GENOMIC DNA]</scope>
    <source>
        <strain evidence="7">WM001</strain>
    </source>
</reference>
<dbReference type="PROSITE" id="PS50222">
    <property type="entry name" value="EF_HAND_2"/>
    <property type="match status" value="3"/>
</dbReference>
<evidence type="ECO:0000313" key="8">
    <source>
        <dbReference type="Proteomes" id="UP000187209"/>
    </source>
</evidence>
<dbReference type="PANTHER" id="PTHR23048">
    <property type="entry name" value="MYOSIN LIGHT CHAIN 1, 3"/>
    <property type="match status" value="1"/>
</dbReference>
<keyword evidence="3" id="KW-0677">Repeat</keyword>
<dbReference type="AlphaFoldDB" id="A0A1R2B6E0"/>
<evidence type="ECO:0000256" key="5">
    <source>
        <dbReference type="ARBA" id="ARBA00022990"/>
    </source>
</evidence>
<organism evidence="7 8">
    <name type="scientific">Stentor coeruleus</name>
    <dbReference type="NCBI Taxonomy" id="5963"/>
    <lineage>
        <taxon>Eukaryota</taxon>
        <taxon>Sar</taxon>
        <taxon>Alveolata</taxon>
        <taxon>Ciliophora</taxon>
        <taxon>Postciliodesmatophora</taxon>
        <taxon>Heterotrichea</taxon>
        <taxon>Heterotrichida</taxon>
        <taxon>Stentoridae</taxon>
        <taxon>Stentor</taxon>
    </lineage>
</organism>
<accession>A0A1R2B6E0</accession>
<dbReference type="GO" id="GO:0005509">
    <property type="term" value="F:calcium ion binding"/>
    <property type="evidence" value="ECO:0007669"/>
    <property type="project" value="InterPro"/>
</dbReference>
<dbReference type="Proteomes" id="UP000187209">
    <property type="component" value="Unassembled WGS sequence"/>
</dbReference>
<dbReference type="Pfam" id="PF13499">
    <property type="entry name" value="EF-hand_7"/>
    <property type="match status" value="2"/>
</dbReference>
<evidence type="ECO:0000256" key="1">
    <source>
        <dbReference type="ARBA" id="ARBA00020786"/>
    </source>
</evidence>
<dbReference type="SUPFAM" id="SSF47473">
    <property type="entry name" value="EF-hand"/>
    <property type="match status" value="1"/>
</dbReference>
<keyword evidence="2" id="KW-0479">Metal-binding</keyword>
<keyword evidence="8" id="KW-1185">Reference proteome</keyword>
<evidence type="ECO:0000259" key="6">
    <source>
        <dbReference type="PROSITE" id="PS50222"/>
    </source>
</evidence>
<evidence type="ECO:0000313" key="7">
    <source>
        <dbReference type="EMBL" id="OMJ72363.1"/>
    </source>
</evidence>
<gene>
    <name evidence="7" type="ORF">SteCoe_29230</name>
</gene>
<proteinExistence type="predicted"/>
<feature type="domain" description="EF-hand" evidence="6">
    <location>
        <begin position="7"/>
        <end position="42"/>
    </location>
</feature>